<feature type="region of interest" description="Disordered" evidence="1">
    <location>
        <begin position="276"/>
        <end position="298"/>
    </location>
</feature>
<accession>A0A8H3IRD8</accession>
<feature type="compositionally biased region" description="Polar residues" evidence="1">
    <location>
        <begin position="351"/>
        <end position="369"/>
    </location>
</feature>
<feature type="compositionally biased region" description="Polar residues" evidence="1">
    <location>
        <begin position="392"/>
        <end position="412"/>
    </location>
</feature>
<dbReference type="OrthoDB" id="5416969at2759"/>
<sequence length="1014" mass="101420">MAGLSSFIVLLLIAAAGQAAPAGQALTTVRAAPFSNDPDGLPNLPTMSGPSGPLTMTELGGNVIACSSQVTFLLSSTTYLDCLEPVSTITAGTSSASALHLIKFTNAAGSTLEGLPLVYAHKTETATLLPFSTGQVSSASSATQAGGSASSFGISSADSHSGNRPTTQATPSGSSSGRSGSNASGKVASVTSGPTTSSRLSVSRSKTPPTTSISRGSTLLPAPAPSTYSIDGVGLTGHPRSLVAGSTTLTPGGAPLITSSHTFSIPISATGGQINVDGTLTHLPSPRTGSGSGSSNAAAPSTYSIDGVGFTGHPRSLVAGSTTLTPGGAPLITSSHTFSIPVSATGGQINVDGTLTHLPSPQTGSGSNNTASAPARSSISSRSHSTAHSLPGTFTSAASSNSQTPTVTSTETAIPPGASAETLTSGAFLFNQWITTTKPGSSTSTVIPIILPPDGGPPIALWGFLPGPPPGGDLPNPPALEINIPKLKIPCIKFFGLKFGDCSSDDGSNTDNPTNDPTNKPTHTEPKKTQSAPSKTKSQSSPSSRSSSKSQSSRSSSQSRSSRSQSCSDKTATITHVSCATAGTSTSCTTQFNTNVGCSASGSAITSGSCVAKTTVGSSTVCCSSATVSSGSTVCAFADLTQWDMNSPPADLQTAPPSAQLASEFSAYLATHSGASGGVGTGTAVSATGSVSSKRPAPSTGPASISATSSAVKPHKSASFAGLTTSSSSSVASPAPTKVARSSSVAANANPLCIANGEKYECVCSTGTIIVTISSYFNPSSNVCGYTTIPNTPVVTKHTSSTPKPTGAIYSYTDPNNGVVVACDSTYTSEVAGYVITECTGSSSTISTVASIVSFDSVYLAGESSSSVASAASAASVSSAAATPTARILITYYTYEDDDVYIYQYRAYDGVPNEEIAYCSSATPISFVNLNNGNGDPSDLPTDQLPKFTTHGIKDCTYSSPSSSEAGTVSCPGWASPVQCISVVGSQAKEYQCPTFEGGTEQQPIVDCDWGANP</sequence>
<dbReference type="AlphaFoldDB" id="A0A8H3IRD8"/>
<feature type="compositionally biased region" description="Polar residues" evidence="1">
    <location>
        <begin position="701"/>
        <end position="710"/>
    </location>
</feature>
<feature type="compositionally biased region" description="Low complexity" evidence="1">
    <location>
        <begin position="172"/>
        <end position="185"/>
    </location>
</feature>
<evidence type="ECO:0000313" key="3">
    <source>
        <dbReference type="EMBL" id="CAF9923214.1"/>
    </source>
</evidence>
<feature type="region of interest" description="Disordered" evidence="1">
    <location>
        <begin position="686"/>
        <end position="710"/>
    </location>
</feature>
<feature type="region of interest" description="Disordered" evidence="1">
    <location>
        <begin position="149"/>
        <end position="223"/>
    </location>
</feature>
<evidence type="ECO:0000256" key="1">
    <source>
        <dbReference type="SAM" id="MobiDB-lite"/>
    </source>
</evidence>
<feature type="compositionally biased region" description="Low complexity" evidence="1">
    <location>
        <begin position="149"/>
        <end position="162"/>
    </location>
</feature>
<feature type="signal peptide" evidence="2">
    <location>
        <begin position="1"/>
        <end position="19"/>
    </location>
</feature>
<feature type="region of interest" description="Disordered" evidence="1">
    <location>
        <begin position="351"/>
        <end position="419"/>
    </location>
</feature>
<feature type="compositionally biased region" description="Low complexity" evidence="1">
    <location>
        <begin position="370"/>
        <end position="389"/>
    </location>
</feature>
<reference evidence="3" key="1">
    <citation type="submission" date="2021-03" db="EMBL/GenBank/DDBJ databases">
        <authorList>
            <person name="Tagirdzhanova G."/>
        </authorList>
    </citation>
    <scope>NUCLEOTIDE SEQUENCE</scope>
</reference>
<feature type="chain" id="PRO_5034643366" evidence="2">
    <location>
        <begin position="20"/>
        <end position="1014"/>
    </location>
</feature>
<feature type="compositionally biased region" description="Low complexity" evidence="1">
    <location>
        <begin position="506"/>
        <end position="521"/>
    </location>
</feature>
<feature type="compositionally biased region" description="Polar residues" evidence="1">
    <location>
        <begin position="189"/>
        <end position="217"/>
    </location>
</feature>
<dbReference type="Proteomes" id="UP000664203">
    <property type="component" value="Unassembled WGS sequence"/>
</dbReference>
<name>A0A8H3IRD8_9LECA</name>
<feature type="compositionally biased region" description="Low complexity" evidence="1">
    <location>
        <begin position="529"/>
        <end position="566"/>
    </location>
</feature>
<proteinExistence type="predicted"/>
<keyword evidence="2" id="KW-0732">Signal</keyword>
<evidence type="ECO:0000313" key="4">
    <source>
        <dbReference type="Proteomes" id="UP000664203"/>
    </source>
</evidence>
<comment type="caution">
    <text evidence="3">The sequence shown here is derived from an EMBL/GenBank/DDBJ whole genome shotgun (WGS) entry which is preliminary data.</text>
</comment>
<keyword evidence="4" id="KW-1185">Reference proteome</keyword>
<protein>
    <submittedName>
        <fullName evidence="3">Uncharacterized protein</fullName>
    </submittedName>
</protein>
<organism evidence="3 4">
    <name type="scientific">Alectoria fallacina</name>
    <dbReference type="NCBI Taxonomy" id="1903189"/>
    <lineage>
        <taxon>Eukaryota</taxon>
        <taxon>Fungi</taxon>
        <taxon>Dikarya</taxon>
        <taxon>Ascomycota</taxon>
        <taxon>Pezizomycotina</taxon>
        <taxon>Lecanoromycetes</taxon>
        <taxon>OSLEUM clade</taxon>
        <taxon>Lecanoromycetidae</taxon>
        <taxon>Lecanorales</taxon>
        <taxon>Lecanorineae</taxon>
        <taxon>Parmeliaceae</taxon>
        <taxon>Alectoria</taxon>
    </lineage>
</organism>
<feature type="region of interest" description="Disordered" evidence="1">
    <location>
        <begin position="506"/>
        <end position="567"/>
    </location>
</feature>
<evidence type="ECO:0000256" key="2">
    <source>
        <dbReference type="SAM" id="SignalP"/>
    </source>
</evidence>
<gene>
    <name evidence="3" type="ORF">ALECFALPRED_002330</name>
</gene>
<dbReference type="EMBL" id="CAJPDR010000166">
    <property type="protein sequence ID" value="CAF9923214.1"/>
    <property type="molecule type" value="Genomic_DNA"/>
</dbReference>